<proteinExistence type="predicted"/>
<feature type="region of interest" description="Disordered" evidence="1">
    <location>
        <begin position="149"/>
        <end position="173"/>
    </location>
</feature>
<organism evidence="3 4">
    <name type="scientific">Nephila pilipes</name>
    <name type="common">Giant wood spider</name>
    <name type="synonym">Nephila maculata</name>
    <dbReference type="NCBI Taxonomy" id="299642"/>
    <lineage>
        <taxon>Eukaryota</taxon>
        <taxon>Metazoa</taxon>
        <taxon>Ecdysozoa</taxon>
        <taxon>Arthropoda</taxon>
        <taxon>Chelicerata</taxon>
        <taxon>Arachnida</taxon>
        <taxon>Araneae</taxon>
        <taxon>Araneomorphae</taxon>
        <taxon>Entelegynae</taxon>
        <taxon>Araneoidea</taxon>
        <taxon>Nephilidae</taxon>
        <taxon>Nephila</taxon>
    </lineage>
</organism>
<dbReference type="EMBL" id="BMAW01095747">
    <property type="protein sequence ID" value="GFS71636.1"/>
    <property type="molecule type" value="Genomic_DNA"/>
</dbReference>
<feature type="region of interest" description="Disordered" evidence="1">
    <location>
        <begin position="226"/>
        <end position="277"/>
    </location>
</feature>
<name>A0A8X6T053_NEPPI</name>
<dbReference type="OrthoDB" id="6411265at2759"/>
<feature type="transmembrane region" description="Helical" evidence="2">
    <location>
        <begin position="115"/>
        <end position="140"/>
    </location>
</feature>
<keyword evidence="2" id="KW-0812">Transmembrane</keyword>
<protein>
    <submittedName>
        <fullName evidence="3">Uncharacterized protein</fullName>
    </submittedName>
</protein>
<sequence>MDYVLNVKPSSYEFSLFCESEDCNKDGRLPRWLKFNLTQPKSHGEPEEIQLLFVPELPTADHLSLFFVIKSVSGIDQLSEPSNRAEVILSLSIPTTTTNNPIITDDRNNDKSATIGAIVGGIIVGLLLLLCIGVLFYFYIYKPRRVPPKNNKVKSPVPDRPDSGTEVSGSFRATSFRDRGSMRRVESFPVLLYTHDQIKDFKKKVDPPLYRPAIVPKPWMSMNVLSNSGSNKDSDCKSLSSSSTVPVTDKSKSSDIKQLDDISQTSEASQPGEAVKF</sequence>
<keyword evidence="2" id="KW-1133">Transmembrane helix</keyword>
<gene>
    <name evidence="3" type="primary">AVEN_215185_1</name>
    <name evidence="3" type="ORF">NPIL_620611</name>
</gene>
<dbReference type="AlphaFoldDB" id="A0A8X6T053"/>
<keyword evidence="4" id="KW-1185">Reference proteome</keyword>
<evidence type="ECO:0000313" key="4">
    <source>
        <dbReference type="Proteomes" id="UP000887013"/>
    </source>
</evidence>
<keyword evidence="2" id="KW-0472">Membrane</keyword>
<evidence type="ECO:0000256" key="1">
    <source>
        <dbReference type="SAM" id="MobiDB-lite"/>
    </source>
</evidence>
<accession>A0A8X6T053</accession>
<reference evidence="3" key="1">
    <citation type="submission" date="2020-08" db="EMBL/GenBank/DDBJ databases">
        <title>Multicomponent nature underlies the extraordinary mechanical properties of spider dragline silk.</title>
        <authorList>
            <person name="Kono N."/>
            <person name="Nakamura H."/>
            <person name="Mori M."/>
            <person name="Yoshida Y."/>
            <person name="Ohtoshi R."/>
            <person name="Malay A.D."/>
            <person name="Moran D.A.P."/>
            <person name="Tomita M."/>
            <person name="Numata K."/>
            <person name="Arakawa K."/>
        </authorList>
    </citation>
    <scope>NUCLEOTIDE SEQUENCE</scope>
</reference>
<evidence type="ECO:0000256" key="2">
    <source>
        <dbReference type="SAM" id="Phobius"/>
    </source>
</evidence>
<evidence type="ECO:0000313" key="3">
    <source>
        <dbReference type="EMBL" id="GFS71636.1"/>
    </source>
</evidence>
<feature type="compositionally biased region" description="Basic and acidic residues" evidence="1">
    <location>
        <begin position="249"/>
        <end position="260"/>
    </location>
</feature>
<dbReference type="Proteomes" id="UP000887013">
    <property type="component" value="Unassembled WGS sequence"/>
</dbReference>
<comment type="caution">
    <text evidence="3">The sequence shown here is derived from an EMBL/GenBank/DDBJ whole genome shotgun (WGS) entry which is preliminary data.</text>
</comment>